<sequence length="1064" mass="121849">MADGIADEGDMACRGSFREAVLEFNKLHSMKEELNDELCRMVLDARAFYSLETDAYITPARVVLPPFTKGNLLRTIQNAFGDNYFEAVRLLIKYETVYQKMVLYRLLYRLIGIYPILPFTIRNTLRTILPTISLIWLSYLPKVILSMVMALSCIDTYDHLLGRQIYSAHCGYDAPKKMKKIVLQTFVGILGVIYILSIPIVITWTYDWHEITQFSRLSKGGRQARKGLEQRSRTSIRPGAIKLNIAATNKIATNKIATGSNIDDKLLSSNGPIRANLGRQTLSYQANIEDRILGGHFTTTIRPLAEIMLMGYKPSTWTILIAARFMIQGFVIIAPLSSNRLLFNIRLALMIKSLICLILIIKRPHTLRTFYGISICDLYGEFMMLGSIMFYEKINQTDDNVVFDFSTINSTKYQRWFITFIWLSIIGQLIIYLLITIYEYGKLISYTDYRWRSKLHKSGYNIPQNWFKKIYPKLSFQFFFKIAQILETRLIYNPTNKNLILKQFKPAGEDLPTSTNPLGKNDGYTLSLINHGLKALCSGRYSCMLHADTVSLLSRYCFEFIRKMREIYSETPSTLKELLKGLELMDMNKYHQDYIVELWLSGKDLISINNNNNGTINNNAGGTINNNNGTINNIFCDYYLSPLGTVRQFDISISETRWLRLITKRHAIRFASDCIDPSSFSYIEVLSTEFAMAIEHLVKLTPYMSSDLMASFIGVSYDQLIKERDLEKLELNKDVLIKQINNKIKSNGRNEEMMIMEYFQKVTELERLQKNCQSMYDSCVNAQIHVLENLGQDTELKLKQAGVKDQLLQESTCLRNVQTELETSRKPIDIFSYVLDDELTDDDDDEDLRMLKRRSTELNRVQVLPDDDDDQGQLMAGAAFDPTGIDPTGLYGIPDDDTSMIKPEYLKSEYLKSSSSSLDRPIGRRGGPREAYEKDHEIYSSSNSSDNEPYVLNPPAIGTEATVNDVFKATGTPQVVVMDLDQRKGKNHHTRSTFPEQEPPPAAADPAAGPTGDEPNLGWLQYVPEERLEEVIEHTLDDYEQPFTARDDNDDLESRRKYDVWEPN</sequence>
<dbReference type="RefSeq" id="XP_011131898.1">
    <property type="nucleotide sequence ID" value="XM_011133596.1"/>
</dbReference>
<feature type="transmembrane region" description="Helical" evidence="2">
    <location>
        <begin position="317"/>
        <end position="336"/>
    </location>
</feature>
<feature type="transmembrane region" description="Helical" evidence="2">
    <location>
        <begin position="102"/>
        <end position="121"/>
    </location>
</feature>
<dbReference type="Proteomes" id="UP000019763">
    <property type="component" value="Unassembled WGS sequence"/>
</dbReference>
<proteinExistence type="predicted"/>
<feature type="region of interest" description="Disordered" evidence="1">
    <location>
        <begin position="1034"/>
        <end position="1064"/>
    </location>
</feature>
<feature type="region of interest" description="Disordered" evidence="1">
    <location>
        <begin position="910"/>
        <end position="932"/>
    </location>
</feature>
<feature type="compositionally biased region" description="Basic and acidic residues" evidence="1">
    <location>
        <begin position="1052"/>
        <end position="1064"/>
    </location>
</feature>
<organism evidence="3 4">
    <name type="scientific">Gregarina niphandrodes</name>
    <name type="common">Septate eugregarine</name>
    <dbReference type="NCBI Taxonomy" id="110365"/>
    <lineage>
        <taxon>Eukaryota</taxon>
        <taxon>Sar</taxon>
        <taxon>Alveolata</taxon>
        <taxon>Apicomplexa</taxon>
        <taxon>Conoidasida</taxon>
        <taxon>Gregarinasina</taxon>
        <taxon>Eugregarinorida</taxon>
        <taxon>Gregarinidae</taxon>
        <taxon>Gregarina</taxon>
    </lineage>
</organism>
<feature type="transmembrane region" description="Helical" evidence="2">
    <location>
        <begin position="186"/>
        <end position="206"/>
    </location>
</feature>
<evidence type="ECO:0000313" key="3">
    <source>
        <dbReference type="EMBL" id="EZG52250.1"/>
    </source>
</evidence>
<gene>
    <name evidence="3" type="ORF">GNI_122970</name>
</gene>
<evidence type="ECO:0000256" key="2">
    <source>
        <dbReference type="SAM" id="Phobius"/>
    </source>
</evidence>
<feature type="transmembrane region" description="Helical" evidence="2">
    <location>
        <begin position="343"/>
        <end position="361"/>
    </location>
</feature>
<reference evidence="3" key="1">
    <citation type="submission" date="2013-12" db="EMBL/GenBank/DDBJ databases">
        <authorList>
            <person name="Omoto C.K."/>
            <person name="Sibley D."/>
            <person name="Venepally P."/>
            <person name="Hadjithomas M."/>
            <person name="Karamycheva S."/>
            <person name="Brunk B."/>
            <person name="Roos D."/>
            <person name="Caler E."/>
            <person name="Lorenzi H."/>
        </authorList>
    </citation>
    <scope>NUCLEOTIDE SEQUENCE</scope>
</reference>
<dbReference type="AlphaFoldDB" id="A0A023B2G2"/>
<feature type="transmembrane region" description="Helical" evidence="2">
    <location>
        <begin position="133"/>
        <end position="154"/>
    </location>
</feature>
<feature type="compositionally biased region" description="Low complexity" evidence="1">
    <location>
        <begin position="1004"/>
        <end position="1015"/>
    </location>
</feature>
<accession>A0A023B2G2</accession>
<feature type="region of interest" description="Disordered" evidence="1">
    <location>
        <begin position="982"/>
        <end position="1018"/>
    </location>
</feature>
<comment type="caution">
    <text evidence="3">The sequence shown here is derived from an EMBL/GenBank/DDBJ whole genome shotgun (WGS) entry which is preliminary data.</text>
</comment>
<keyword evidence="2" id="KW-1133">Transmembrane helix</keyword>
<feature type="transmembrane region" description="Helical" evidence="2">
    <location>
        <begin position="367"/>
        <end position="391"/>
    </location>
</feature>
<keyword evidence="2 3" id="KW-0812">Transmembrane</keyword>
<feature type="transmembrane region" description="Helical" evidence="2">
    <location>
        <begin position="416"/>
        <end position="438"/>
    </location>
</feature>
<dbReference type="EMBL" id="AFNH02000918">
    <property type="protein sequence ID" value="EZG52250.1"/>
    <property type="molecule type" value="Genomic_DNA"/>
</dbReference>
<keyword evidence="2" id="KW-0472">Membrane</keyword>
<protein>
    <submittedName>
        <fullName evidence="3">Transmembrane protein</fullName>
    </submittedName>
</protein>
<keyword evidence="4" id="KW-1185">Reference proteome</keyword>
<evidence type="ECO:0000256" key="1">
    <source>
        <dbReference type="SAM" id="MobiDB-lite"/>
    </source>
</evidence>
<dbReference type="VEuPathDB" id="CryptoDB:GNI_122970"/>
<name>A0A023B2G2_GRENI</name>
<dbReference type="GeneID" id="22914319"/>
<evidence type="ECO:0000313" key="4">
    <source>
        <dbReference type="Proteomes" id="UP000019763"/>
    </source>
</evidence>